<feature type="domain" description="Response regulatory" evidence="12">
    <location>
        <begin position="1194"/>
        <end position="1309"/>
    </location>
</feature>
<dbReference type="EMBL" id="BMKP01000002">
    <property type="protein sequence ID" value="GGF05731.1"/>
    <property type="molecule type" value="Genomic_DNA"/>
</dbReference>
<dbReference type="InterPro" id="IPR036097">
    <property type="entry name" value="HisK_dim/P_sf"/>
</dbReference>
<reference evidence="14" key="1">
    <citation type="journal article" date="2019" name="Int. J. Syst. Evol. Microbiol.">
        <title>The Global Catalogue of Microorganisms (GCM) 10K type strain sequencing project: providing services to taxonomists for standard genome sequencing and annotation.</title>
        <authorList>
            <consortium name="The Broad Institute Genomics Platform"/>
            <consortium name="The Broad Institute Genome Sequencing Center for Infectious Disease"/>
            <person name="Wu L."/>
            <person name="Ma J."/>
        </authorList>
    </citation>
    <scope>NUCLEOTIDE SEQUENCE [LARGE SCALE GENOMIC DNA]</scope>
    <source>
        <strain evidence="14">CGMCC 1.16060</strain>
    </source>
</reference>
<dbReference type="PROSITE" id="PS50109">
    <property type="entry name" value="HIS_KIN"/>
    <property type="match status" value="1"/>
</dbReference>
<dbReference type="SUPFAM" id="SSF47384">
    <property type="entry name" value="Homodimeric domain of signal transducing histidine kinase"/>
    <property type="match status" value="1"/>
</dbReference>
<dbReference type="InterPro" id="IPR011047">
    <property type="entry name" value="Quinoprotein_ADH-like_sf"/>
</dbReference>
<keyword evidence="9" id="KW-0732">Signal</keyword>
<evidence type="ECO:0000256" key="2">
    <source>
        <dbReference type="ARBA" id="ARBA00012438"/>
    </source>
</evidence>
<evidence type="ECO:0000259" key="11">
    <source>
        <dbReference type="PROSITE" id="PS50109"/>
    </source>
</evidence>
<evidence type="ECO:0000256" key="3">
    <source>
        <dbReference type="ARBA" id="ARBA00022553"/>
    </source>
</evidence>
<dbReference type="InterPro" id="IPR011006">
    <property type="entry name" value="CheY-like_superfamily"/>
</dbReference>
<feature type="signal peptide" evidence="9">
    <location>
        <begin position="1"/>
        <end position="20"/>
    </location>
</feature>
<evidence type="ECO:0000256" key="9">
    <source>
        <dbReference type="SAM" id="SignalP"/>
    </source>
</evidence>
<evidence type="ECO:0000313" key="13">
    <source>
        <dbReference type="EMBL" id="GGF05731.1"/>
    </source>
</evidence>
<dbReference type="SUPFAM" id="SSF52172">
    <property type="entry name" value="CheY-like"/>
    <property type="match status" value="1"/>
</dbReference>
<dbReference type="PROSITE" id="PS00041">
    <property type="entry name" value="HTH_ARAC_FAMILY_1"/>
    <property type="match status" value="1"/>
</dbReference>
<evidence type="ECO:0000256" key="1">
    <source>
        <dbReference type="ARBA" id="ARBA00000085"/>
    </source>
</evidence>
<dbReference type="InterPro" id="IPR011110">
    <property type="entry name" value="Reg_prop"/>
</dbReference>
<dbReference type="Pfam" id="PF02518">
    <property type="entry name" value="HATPase_c"/>
    <property type="match status" value="1"/>
</dbReference>
<dbReference type="EC" id="2.7.13.3" evidence="2"/>
<keyword evidence="3 7" id="KW-0597">Phosphoprotein</keyword>
<dbReference type="PANTHER" id="PTHR43547:SF2">
    <property type="entry name" value="HYBRID SIGNAL TRANSDUCTION HISTIDINE KINASE C"/>
    <property type="match status" value="1"/>
</dbReference>
<evidence type="ECO:0000256" key="7">
    <source>
        <dbReference type="PROSITE-ProRule" id="PRU00169"/>
    </source>
</evidence>
<dbReference type="InterPro" id="IPR036890">
    <property type="entry name" value="HATPase_C_sf"/>
</dbReference>
<dbReference type="SMART" id="SM00342">
    <property type="entry name" value="HTH_ARAC"/>
    <property type="match status" value="1"/>
</dbReference>
<dbReference type="SUPFAM" id="SSF46689">
    <property type="entry name" value="Homeodomain-like"/>
    <property type="match status" value="1"/>
</dbReference>
<sequence>MLKQNLILFLFYLICALCTAQPSGILTHFSHDVKLSQSRILDIQQDKKGFIWLGTFNGLIRYDGSTFQKFRVEQKDSLHLISNRVSRFKFDNNGRIWIQSEKNNVYYFDTYHLSFHYPFEGKSPSENDFKKFKVMPSGKVWLFPHNKSHLVVFETNKNTRKIVFSNSRHSGKVHDVFEDTLGTTWILTDNGICRLKKGSIEPEYFFINMAGQSGKSYSYISFMETKGDIWFGGTRGKLTRYSKKLSTFFDFNLNINENIVYAELVAGSKIFLEPSSGNGFYLYDIKTGKLDVYNSKTLTGFPDKKINYLGSTRSRQFWFEASGSGVYQFDLVNKKVKHMKVDSGGPATVGTERKSFLLTSPDGTVWIQSHNEPFAYWDEKQNKLYSLLRSIKESRETVSDVMHTAMFDRLGNLWFCSYKQGLDLITFSNNNFSTLNLDSSNSTNKHNVRSLMTDNKGNIWVASRTEKITLFNAQKKKIGELGPDGTLSGAGPGWGADVYSMIQDNKGRIWIGTRGNGLFCLIPGVQPFQYKVIHYKYQEKNPYSINSDNIFKIFQASTGQIYVATWNGGINIIRESGNEIRFIHYKNELKNYPIKTADNVRSIVENKNHKLFFISSYKLFSFPGVNINADKLQFKEYPQVSGNDILDVLITHDNQIALATNGKGLVLTSLDKKDQLKVKSVWNETIAFPVEGVVSMQEDKAGKIWLMSDNQVVRFDPKKNTAETFPELKSIIGTEIFSEATKCRLSNGEIVVGYSNGAIYFKPEAIKPFHFKPYLAISGFWVNNKELHEINPDTPKNPDLLEEVTLKHDQNFFRIQISALDYLKSESIVYRYKLEGIDKQWNYIKGGQSINYTNLGRGEYILLVSSTNGHNLWVENERKIKITIRPSVWGTNFAYFCYLLLAIGLFVLIRRAIITILKLRNDVKLQKQMGELKLKFFTDISHEIRTPLTMITAPLEQMLSDDAIKDSVKGQLRIIEKNSNKLLNLVNQILDLRRIQDRKLVVSEVNLGEFATKMCENFTEMSIQRNIQLKVNINAVNSNVWADPDSLDKILINLLSNAFKYCNKGDAIEVQVEESEKYVCLKVADNGPGINLLLQKRLFVRFSNYNENPHNPSTGIGLSIVKDLADKHGAAISVESTPGKGSCFKIDFLKGYKHFTEDVDILLEETDEYSQEDVKTETETNTVLFEEEVREMPVGLIVEDDPELRAFIVSVLEKEYTIYIAENGNEGYLKAKELSPDFIISDIMMPETDGIEMLKLIRDNFAVSHVPVILLSAKSSIESKLEGMEYGADDYITKPFNVSFLKARVKNVLQQRLRLQRLYSTGNITEIAEVEPLQISNKDNKFMVQVIKLVKENMSKTDFSVDELGKLMNMSRASFFNKLKHITGVSPVVFIRDMRLNEAAELIKNEDLLIKEICFEVGFNDLKYFGKCFRAKFNHTPAEYRRLHR</sequence>
<evidence type="ECO:0000256" key="5">
    <source>
        <dbReference type="ARBA" id="ARBA00023125"/>
    </source>
</evidence>
<keyword evidence="8" id="KW-0812">Transmembrane</keyword>
<dbReference type="InterPro" id="IPR018062">
    <property type="entry name" value="HTH_AraC-typ_CS"/>
</dbReference>
<dbReference type="SUPFAM" id="SSF50998">
    <property type="entry name" value="Quinoprotein alcohol dehydrogenase-like"/>
    <property type="match status" value="1"/>
</dbReference>
<keyword evidence="13" id="KW-0808">Transferase</keyword>
<dbReference type="CDD" id="cd17574">
    <property type="entry name" value="REC_OmpR"/>
    <property type="match status" value="1"/>
</dbReference>
<dbReference type="SMART" id="SM00387">
    <property type="entry name" value="HATPase_c"/>
    <property type="match status" value="1"/>
</dbReference>
<dbReference type="SMART" id="SM00388">
    <property type="entry name" value="HisKA"/>
    <property type="match status" value="1"/>
</dbReference>
<dbReference type="SUPFAM" id="SSF55874">
    <property type="entry name" value="ATPase domain of HSP90 chaperone/DNA topoisomerase II/histidine kinase"/>
    <property type="match status" value="1"/>
</dbReference>
<dbReference type="InterPro" id="IPR004358">
    <property type="entry name" value="Sig_transdc_His_kin-like_C"/>
</dbReference>
<dbReference type="InterPro" id="IPR015943">
    <property type="entry name" value="WD40/YVTN_repeat-like_dom_sf"/>
</dbReference>
<dbReference type="InterPro" id="IPR005467">
    <property type="entry name" value="His_kinase_dom"/>
</dbReference>
<keyword evidence="8" id="KW-0472">Membrane</keyword>
<dbReference type="Gene3D" id="2.60.40.10">
    <property type="entry name" value="Immunoglobulins"/>
    <property type="match status" value="1"/>
</dbReference>
<dbReference type="Gene3D" id="3.30.565.10">
    <property type="entry name" value="Histidine kinase-like ATPase, C-terminal domain"/>
    <property type="match status" value="1"/>
</dbReference>
<dbReference type="InterPro" id="IPR009057">
    <property type="entry name" value="Homeodomain-like_sf"/>
</dbReference>
<evidence type="ECO:0000313" key="14">
    <source>
        <dbReference type="Proteomes" id="UP000655016"/>
    </source>
</evidence>
<dbReference type="InterPro" id="IPR013783">
    <property type="entry name" value="Ig-like_fold"/>
</dbReference>
<keyword evidence="13" id="KW-0418">Kinase</keyword>
<dbReference type="PRINTS" id="PR00344">
    <property type="entry name" value="BCTRLSENSOR"/>
</dbReference>
<comment type="catalytic activity">
    <reaction evidence="1">
        <text>ATP + protein L-histidine = ADP + protein N-phospho-L-histidine.</text>
        <dbReference type="EC" id="2.7.13.3"/>
    </reaction>
</comment>
<comment type="caution">
    <text evidence="13">The sequence shown here is derived from an EMBL/GenBank/DDBJ whole genome shotgun (WGS) entry which is preliminary data.</text>
</comment>
<evidence type="ECO:0000256" key="6">
    <source>
        <dbReference type="ARBA" id="ARBA00023163"/>
    </source>
</evidence>
<dbReference type="SUPFAM" id="SSF63829">
    <property type="entry name" value="Calcium-dependent phosphotriesterase"/>
    <property type="match status" value="2"/>
</dbReference>
<dbReference type="Gene3D" id="1.10.287.130">
    <property type="match status" value="1"/>
</dbReference>
<protein>
    <recommendedName>
        <fullName evidence="2">histidine kinase</fullName>
        <ecNumber evidence="2">2.7.13.3</ecNumber>
    </recommendedName>
</protein>
<accession>A0ABQ1TXW6</accession>
<dbReference type="Gene3D" id="1.10.10.60">
    <property type="entry name" value="Homeodomain-like"/>
    <property type="match status" value="2"/>
</dbReference>
<keyword evidence="8" id="KW-1133">Transmembrane helix</keyword>
<feature type="chain" id="PRO_5046494219" description="histidine kinase" evidence="9">
    <location>
        <begin position="21"/>
        <end position="1445"/>
    </location>
</feature>
<keyword evidence="14" id="KW-1185">Reference proteome</keyword>
<dbReference type="InterPro" id="IPR018060">
    <property type="entry name" value="HTH_AraC"/>
</dbReference>
<dbReference type="Proteomes" id="UP000655016">
    <property type="component" value="Unassembled WGS sequence"/>
</dbReference>
<feature type="domain" description="Histidine kinase" evidence="11">
    <location>
        <begin position="939"/>
        <end position="1152"/>
    </location>
</feature>
<name>A0ABQ1TXW6_9FLAO</name>
<dbReference type="Gene3D" id="3.40.50.2300">
    <property type="match status" value="1"/>
</dbReference>
<dbReference type="CDD" id="cd00082">
    <property type="entry name" value="HisKA"/>
    <property type="match status" value="1"/>
</dbReference>
<dbReference type="PANTHER" id="PTHR43547">
    <property type="entry name" value="TWO-COMPONENT HISTIDINE KINASE"/>
    <property type="match status" value="1"/>
</dbReference>
<dbReference type="Pfam" id="PF12833">
    <property type="entry name" value="HTH_18"/>
    <property type="match status" value="1"/>
</dbReference>
<keyword evidence="6" id="KW-0804">Transcription</keyword>
<keyword evidence="4" id="KW-0805">Transcription regulation</keyword>
<dbReference type="Pfam" id="PF07495">
    <property type="entry name" value="Y_Y_Y"/>
    <property type="match status" value="1"/>
</dbReference>
<organism evidence="13 14">
    <name type="scientific">Flavobacterium limi</name>
    <dbReference type="NCBI Taxonomy" id="2045105"/>
    <lineage>
        <taxon>Bacteria</taxon>
        <taxon>Pseudomonadati</taxon>
        <taxon>Bacteroidota</taxon>
        <taxon>Flavobacteriia</taxon>
        <taxon>Flavobacteriales</taxon>
        <taxon>Flavobacteriaceae</taxon>
        <taxon>Flavobacterium</taxon>
    </lineage>
</organism>
<dbReference type="InterPro" id="IPR003661">
    <property type="entry name" value="HisK_dim/P_dom"/>
</dbReference>
<dbReference type="InterPro" id="IPR001789">
    <property type="entry name" value="Sig_transdc_resp-reg_receiver"/>
</dbReference>
<feature type="domain" description="HTH araC/xylS-type" evidence="10">
    <location>
        <begin position="1344"/>
        <end position="1443"/>
    </location>
</feature>
<dbReference type="Gene3D" id="2.130.10.10">
    <property type="entry name" value="YVTN repeat-like/Quinoprotein amine dehydrogenase"/>
    <property type="match status" value="3"/>
</dbReference>
<evidence type="ECO:0000259" key="12">
    <source>
        <dbReference type="PROSITE" id="PS50110"/>
    </source>
</evidence>
<evidence type="ECO:0000256" key="8">
    <source>
        <dbReference type="SAM" id="Phobius"/>
    </source>
</evidence>
<dbReference type="PROSITE" id="PS50110">
    <property type="entry name" value="RESPONSE_REGULATORY"/>
    <property type="match status" value="1"/>
</dbReference>
<proteinExistence type="predicted"/>
<dbReference type="SMART" id="SM00448">
    <property type="entry name" value="REC"/>
    <property type="match status" value="1"/>
</dbReference>
<keyword evidence="5" id="KW-0238">DNA-binding</keyword>
<feature type="transmembrane region" description="Helical" evidence="8">
    <location>
        <begin position="888"/>
        <end position="909"/>
    </location>
</feature>
<feature type="modified residue" description="4-aspartylphosphate" evidence="7">
    <location>
        <position position="1242"/>
    </location>
</feature>
<dbReference type="Pfam" id="PF00072">
    <property type="entry name" value="Response_reg"/>
    <property type="match status" value="1"/>
</dbReference>
<dbReference type="RefSeq" id="WP_163393356.1">
    <property type="nucleotide sequence ID" value="NZ_BMKP01000002.1"/>
</dbReference>
<dbReference type="Pfam" id="PF07494">
    <property type="entry name" value="Reg_prop"/>
    <property type="match status" value="2"/>
</dbReference>
<dbReference type="Pfam" id="PF00512">
    <property type="entry name" value="HisKA"/>
    <property type="match status" value="1"/>
</dbReference>
<gene>
    <name evidence="13" type="ORF">GCM10011518_13700</name>
</gene>
<evidence type="ECO:0000259" key="10">
    <source>
        <dbReference type="PROSITE" id="PS01124"/>
    </source>
</evidence>
<dbReference type="InterPro" id="IPR011123">
    <property type="entry name" value="Y_Y_Y"/>
</dbReference>
<dbReference type="PROSITE" id="PS01124">
    <property type="entry name" value="HTH_ARAC_FAMILY_2"/>
    <property type="match status" value="1"/>
</dbReference>
<dbReference type="InterPro" id="IPR003594">
    <property type="entry name" value="HATPase_dom"/>
</dbReference>
<dbReference type="GO" id="GO:0016301">
    <property type="term" value="F:kinase activity"/>
    <property type="evidence" value="ECO:0007669"/>
    <property type="project" value="UniProtKB-KW"/>
</dbReference>
<evidence type="ECO:0000256" key="4">
    <source>
        <dbReference type="ARBA" id="ARBA00023015"/>
    </source>
</evidence>